<evidence type="ECO:0000256" key="1">
    <source>
        <dbReference type="SAM" id="MobiDB-lite"/>
    </source>
</evidence>
<feature type="compositionally biased region" description="Low complexity" evidence="1">
    <location>
        <begin position="15"/>
        <end position="32"/>
    </location>
</feature>
<feature type="compositionally biased region" description="Basic and acidic residues" evidence="1">
    <location>
        <begin position="1"/>
        <end position="10"/>
    </location>
</feature>
<feature type="region of interest" description="Disordered" evidence="1">
    <location>
        <begin position="1"/>
        <end position="59"/>
    </location>
</feature>
<reference evidence="2" key="1">
    <citation type="submission" date="2020-12" db="EMBL/GenBank/DDBJ databases">
        <authorList>
            <consortium name="Molecular Ecology Group"/>
        </authorList>
    </citation>
    <scope>NUCLEOTIDE SEQUENCE</scope>
    <source>
        <strain evidence="2">TBG_1078</strain>
    </source>
</reference>
<sequence>MLHSGEEGRQRPHRGAGTSTSTSTRTPRSGRCGEPGPRPPLWGAGVTAPGPQRPPGTVHVLWPPAWPTVVSEGAGARFCGPHAFLRPRPLRGLTRGHADLREGHPRLSLPSSAHSSCPVPLPPSSPGRAEACPARPARFSHASHPRPPRPPPCPGRAGTAWRRPGRQPLDPEVLPGASLYLYWRGRVTWRHAAAREAGKRPAPRLHLVRVLWSNEQSLRPPGSVRRGRPAWSPPAWSPPAWSPPAAARGPVAAEPEGASGPSARPGDSGRQRSGKTLWWKEGKAPDVPRGDRSQPGLPCAAREGKAGTA</sequence>
<evidence type="ECO:0000313" key="2">
    <source>
        <dbReference type="EMBL" id="CAD7667852.1"/>
    </source>
</evidence>
<accession>A0A811XWQ1</accession>
<dbReference type="AlphaFoldDB" id="A0A811XWQ1"/>
<feature type="region of interest" description="Disordered" evidence="1">
    <location>
        <begin position="217"/>
        <end position="309"/>
    </location>
</feature>
<name>A0A811XWQ1_NYCPR</name>
<feature type="region of interest" description="Disordered" evidence="1">
    <location>
        <begin position="101"/>
        <end position="170"/>
    </location>
</feature>
<comment type="caution">
    <text evidence="2">The sequence shown here is derived from an EMBL/GenBank/DDBJ whole genome shotgun (WGS) entry which is preliminary data.</text>
</comment>
<organism evidence="2 3">
    <name type="scientific">Nyctereutes procyonoides</name>
    <name type="common">Raccoon dog</name>
    <name type="synonym">Canis procyonoides</name>
    <dbReference type="NCBI Taxonomy" id="34880"/>
    <lineage>
        <taxon>Eukaryota</taxon>
        <taxon>Metazoa</taxon>
        <taxon>Chordata</taxon>
        <taxon>Craniata</taxon>
        <taxon>Vertebrata</taxon>
        <taxon>Euteleostomi</taxon>
        <taxon>Mammalia</taxon>
        <taxon>Eutheria</taxon>
        <taxon>Laurasiatheria</taxon>
        <taxon>Carnivora</taxon>
        <taxon>Caniformia</taxon>
        <taxon>Canidae</taxon>
        <taxon>Nyctereutes</taxon>
    </lineage>
</organism>
<feature type="compositionally biased region" description="Pro residues" evidence="1">
    <location>
        <begin position="231"/>
        <end position="242"/>
    </location>
</feature>
<dbReference type="Proteomes" id="UP000645828">
    <property type="component" value="Unassembled WGS sequence"/>
</dbReference>
<gene>
    <name evidence="2" type="ORF">NYPRO_LOCUS1136</name>
</gene>
<proteinExistence type="predicted"/>
<evidence type="ECO:0000313" key="3">
    <source>
        <dbReference type="Proteomes" id="UP000645828"/>
    </source>
</evidence>
<keyword evidence="3" id="KW-1185">Reference proteome</keyword>
<protein>
    <submittedName>
        <fullName evidence="2">(raccoon dog) hypothetical protein</fullName>
    </submittedName>
</protein>
<feature type="compositionally biased region" description="Basic and acidic residues" evidence="1">
    <location>
        <begin position="278"/>
        <end position="292"/>
    </location>
</feature>
<dbReference type="EMBL" id="CAJHUB010000649">
    <property type="protein sequence ID" value="CAD7667852.1"/>
    <property type="molecule type" value="Genomic_DNA"/>
</dbReference>